<dbReference type="InterPro" id="IPR021765">
    <property type="entry name" value="UstYa-like"/>
</dbReference>
<dbReference type="PANTHER" id="PTHR33365">
    <property type="entry name" value="YALI0B05434P"/>
    <property type="match status" value="1"/>
</dbReference>
<reference evidence="5 6" key="1">
    <citation type="journal article" date="2020" name="Genome Biol. Evol.">
        <title>A new high-quality draft genome assembly of the Chinese cordyceps Ophiocordyceps sinensis.</title>
        <authorList>
            <person name="Shu R."/>
            <person name="Zhang J."/>
            <person name="Meng Q."/>
            <person name="Zhang H."/>
            <person name="Zhou G."/>
            <person name="Li M."/>
            <person name="Wu P."/>
            <person name="Zhao Y."/>
            <person name="Chen C."/>
            <person name="Qin Q."/>
        </authorList>
    </citation>
    <scope>NUCLEOTIDE SEQUENCE [LARGE SCALE GENOMIC DNA]</scope>
    <source>
        <strain evidence="5 6">IOZ07</strain>
    </source>
</reference>
<organism evidence="5 6">
    <name type="scientific">Ophiocordyceps sinensis</name>
    <dbReference type="NCBI Taxonomy" id="72228"/>
    <lineage>
        <taxon>Eukaryota</taxon>
        <taxon>Fungi</taxon>
        <taxon>Dikarya</taxon>
        <taxon>Ascomycota</taxon>
        <taxon>Pezizomycotina</taxon>
        <taxon>Sordariomycetes</taxon>
        <taxon>Hypocreomycetidae</taxon>
        <taxon>Hypocreales</taxon>
        <taxon>Ophiocordycipitaceae</taxon>
        <taxon>Ophiocordyceps</taxon>
    </lineage>
</organism>
<evidence type="ECO:0000256" key="1">
    <source>
        <dbReference type="ARBA" id="ARBA00004685"/>
    </source>
</evidence>
<protein>
    <recommendedName>
        <fullName evidence="7">Oxidase ustYa</fullName>
    </recommendedName>
</protein>
<gene>
    <name evidence="5" type="ORF">G6O67_003345</name>
</gene>
<evidence type="ECO:0000256" key="3">
    <source>
        <dbReference type="ARBA" id="ARBA00035112"/>
    </source>
</evidence>
<accession>A0A8H4V872</accession>
<feature type="transmembrane region" description="Helical" evidence="4">
    <location>
        <begin position="47"/>
        <end position="69"/>
    </location>
</feature>
<evidence type="ECO:0008006" key="7">
    <source>
        <dbReference type="Google" id="ProtNLM"/>
    </source>
</evidence>
<comment type="caution">
    <text evidence="5">The sequence shown here is derived from an EMBL/GenBank/DDBJ whole genome shotgun (WGS) entry which is preliminary data.</text>
</comment>
<evidence type="ECO:0000313" key="5">
    <source>
        <dbReference type="EMBL" id="KAF4511562.1"/>
    </source>
</evidence>
<evidence type="ECO:0000256" key="4">
    <source>
        <dbReference type="SAM" id="Phobius"/>
    </source>
</evidence>
<evidence type="ECO:0000256" key="2">
    <source>
        <dbReference type="ARBA" id="ARBA00023002"/>
    </source>
</evidence>
<evidence type="ECO:0000313" key="6">
    <source>
        <dbReference type="Proteomes" id="UP000557566"/>
    </source>
</evidence>
<dbReference type="AlphaFoldDB" id="A0A8H4V872"/>
<keyword evidence="4" id="KW-0472">Membrane</keyword>
<proteinExistence type="inferred from homology"/>
<dbReference type="PANTHER" id="PTHR33365:SF11">
    <property type="entry name" value="TAT PATHWAY SIGNAL SEQUENCE"/>
    <property type="match status" value="1"/>
</dbReference>
<dbReference type="GO" id="GO:0043386">
    <property type="term" value="P:mycotoxin biosynthetic process"/>
    <property type="evidence" value="ECO:0007669"/>
    <property type="project" value="InterPro"/>
</dbReference>
<dbReference type="OrthoDB" id="3687641at2759"/>
<name>A0A8H4V872_9HYPO</name>
<comment type="pathway">
    <text evidence="1">Mycotoxin biosynthesis.</text>
</comment>
<keyword evidence="2" id="KW-0560">Oxidoreductase</keyword>
<keyword evidence="4" id="KW-1133">Transmembrane helix</keyword>
<keyword evidence="6" id="KW-1185">Reference proteome</keyword>
<comment type="similarity">
    <text evidence="3">Belongs to the ustYa family.</text>
</comment>
<dbReference type="EMBL" id="JAAVMX010000003">
    <property type="protein sequence ID" value="KAF4511562.1"/>
    <property type="molecule type" value="Genomic_DNA"/>
</dbReference>
<sequence>MTEAYKDHHSSTAKDSEVDISLEEKDTLLEAPVMSTPKSSKTTPRSVVFLLLTAILALSNVILGAVVFIQFRNSHKTAGEALGPHQHAHGHEHEKKPPIPLGGLPHVDSHPDWLPPEEWRTEVFRLHQIYGEEPVGTAKEAWLSLIPKGKGFIVVKNDTQLPNMPGLRHPENEQRACLAIFHQLHCLYITYKAYWNARAGQFDEIPPEHLIHCWDYLRQSIMCAGDTSLEWVSPLDKLPFQTSGWGFQHTCKNFAAILEWTESHRFTNKVQID</sequence>
<dbReference type="GO" id="GO:0016491">
    <property type="term" value="F:oxidoreductase activity"/>
    <property type="evidence" value="ECO:0007669"/>
    <property type="project" value="UniProtKB-KW"/>
</dbReference>
<keyword evidence="4" id="KW-0812">Transmembrane</keyword>
<dbReference type="Proteomes" id="UP000557566">
    <property type="component" value="Unassembled WGS sequence"/>
</dbReference>
<dbReference type="Pfam" id="PF11807">
    <property type="entry name" value="UstYa"/>
    <property type="match status" value="1"/>
</dbReference>